<feature type="transmembrane region" description="Helical" evidence="9">
    <location>
        <begin position="138"/>
        <end position="161"/>
    </location>
</feature>
<feature type="binding site" evidence="7">
    <location>
        <position position="273"/>
    </location>
    <ligand>
        <name>Zn(2+)</name>
        <dbReference type="ChEBI" id="CHEBI:29105"/>
        <note>catalytic</note>
    </ligand>
</feature>
<keyword evidence="3 8" id="KW-0378">Hydrolase</keyword>
<dbReference type="FunFam" id="3.30.2010.10:FF:000010">
    <property type="entry name" value="M48 family peptidase"/>
    <property type="match status" value="1"/>
</dbReference>
<feature type="domain" description="CAAX prenyl protease 1 N-terminal" evidence="11">
    <location>
        <begin position="38"/>
        <end position="196"/>
    </location>
</feature>
<feature type="transmembrane region" description="Helical" evidence="9">
    <location>
        <begin position="316"/>
        <end position="339"/>
    </location>
</feature>
<evidence type="ECO:0000256" key="6">
    <source>
        <dbReference type="PIRSR" id="PIRSR627057-1"/>
    </source>
</evidence>
<feature type="active site" description="Proton donor" evidence="6">
    <location>
        <position position="348"/>
    </location>
</feature>
<keyword evidence="2 7" id="KW-0479">Metal-binding</keyword>
<dbReference type="GO" id="GO:0071586">
    <property type="term" value="P:CAAX-box protein processing"/>
    <property type="evidence" value="ECO:0007669"/>
    <property type="project" value="InterPro"/>
</dbReference>
<evidence type="ECO:0000313" key="12">
    <source>
        <dbReference type="EMBL" id="MDO7252867.1"/>
    </source>
</evidence>
<evidence type="ECO:0000259" key="10">
    <source>
        <dbReference type="Pfam" id="PF01435"/>
    </source>
</evidence>
<keyword evidence="1 8" id="KW-0645">Protease</keyword>
<organism evidence="13 14">
    <name type="scientific">Helicobacter cappadocius</name>
    <dbReference type="NCBI Taxonomy" id="3063998"/>
    <lineage>
        <taxon>Bacteria</taxon>
        <taxon>Pseudomonadati</taxon>
        <taxon>Campylobacterota</taxon>
        <taxon>Epsilonproteobacteria</taxon>
        <taxon>Campylobacterales</taxon>
        <taxon>Helicobacteraceae</taxon>
        <taxon>Helicobacter</taxon>
    </lineage>
</organism>
<evidence type="ECO:0000256" key="1">
    <source>
        <dbReference type="ARBA" id="ARBA00022670"/>
    </source>
</evidence>
<dbReference type="PANTHER" id="PTHR10120">
    <property type="entry name" value="CAAX PRENYL PROTEASE 1"/>
    <property type="match status" value="1"/>
</dbReference>
<dbReference type="Pfam" id="PF16491">
    <property type="entry name" value="Peptidase_M48_N"/>
    <property type="match status" value="1"/>
</dbReference>
<dbReference type="InterPro" id="IPR001915">
    <property type="entry name" value="Peptidase_M48"/>
</dbReference>
<feature type="transmembrane region" description="Helical" evidence="9">
    <location>
        <begin position="6"/>
        <end position="23"/>
    </location>
</feature>
<evidence type="ECO:0000259" key="11">
    <source>
        <dbReference type="Pfam" id="PF16491"/>
    </source>
</evidence>
<dbReference type="RefSeq" id="WP_305516711.1">
    <property type="nucleotide sequence ID" value="NZ_JAUPEV010000003.1"/>
</dbReference>
<feature type="transmembrane region" description="Helical" evidence="9">
    <location>
        <begin position="92"/>
        <end position="117"/>
    </location>
</feature>
<dbReference type="Proteomes" id="UP001240777">
    <property type="component" value="Unassembled WGS sequence"/>
</dbReference>
<dbReference type="AlphaFoldDB" id="A0AA90TES4"/>
<dbReference type="GO" id="GO:0046872">
    <property type="term" value="F:metal ion binding"/>
    <property type="evidence" value="ECO:0007669"/>
    <property type="project" value="UniProtKB-KW"/>
</dbReference>
<evidence type="ECO:0000313" key="15">
    <source>
        <dbReference type="Proteomes" id="UP001240777"/>
    </source>
</evidence>
<feature type="domain" description="Peptidase M48" evidence="10">
    <location>
        <begin position="201"/>
        <end position="400"/>
    </location>
</feature>
<proteinExistence type="inferred from homology"/>
<dbReference type="InterPro" id="IPR027057">
    <property type="entry name" value="CAXX_Prtase_1"/>
</dbReference>
<evidence type="ECO:0000313" key="13">
    <source>
        <dbReference type="EMBL" id="MDP2538910.1"/>
    </source>
</evidence>
<reference evidence="12 14" key="3">
    <citation type="journal article" date="2024" name="Syst. Appl. Microbiol.">
        <title>Helicobacter cappadocius sp. nov., from lizards: The first psychrotrophic Helicobacter species.</title>
        <authorList>
            <person name="Aydin F."/>
            <person name="Tarhane S."/>
            <person name="Karakaya E."/>
            <person name="Abay S."/>
            <person name="Kayman T."/>
            <person name="Guran O."/>
            <person name="Bozkurt E."/>
            <person name="Uzum N."/>
            <person name="Avci A."/>
            <person name="Olgun K."/>
            <person name="Jablonski D."/>
            <person name="Guran C."/>
            <person name="Burcin Saticioglu I."/>
        </authorList>
    </citation>
    <scope>NUCLEOTIDE SEQUENCE [LARGE SCALE GENOMIC DNA]</scope>
    <source>
        <strain evidence="12">Faydin-H75</strain>
        <strain evidence="14">faydin-H76</strain>
    </source>
</reference>
<keyword evidence="15" id="KW-1185">Reference proteome</keyword>
<feature type="transmembrane region" description="Helical" evidence="9">
    <location>
        <begin position="60"/>
        <end position="80"/>
    </location>
</feature>
<dbReference type="Pfam" id="PF01435">
    <property type="entry name" value="Peptidase_M48"/>
    <property type="match status" value="1"/>
</dbReference>
<feature type="binding site" evidence="7">
    <location>
        <position position="344"/>
    </location>
    <ligand>
        <name>Zn(2+)</name>
        <dbReference type="ChEBI" id="CHEBI:29105"/>
        <note>catalytic</note>
    </ligand>
</feature>
<reference evidence="13 15" key="1">
    <citation type="submission" date="2023-07" db="EMBL/GenBank/DDBJ databases">
        <title>Unpublished Manusciprt.</title>
        <authorList>
            <person name="Aydin F."/>
            <person name="Tarhane S."/>
            <person name="Saticioglu I.B."/>
            <person name="Karakaya E."/>
            <person name="Abay S."/>
            <person name="Guran O."/>
            <person name="Bozkurt E."/>
            <person name="Uzum N."/>
            <person name="Olgun K."/>
            <person name="Jablonski D."/>
        </authorList>
    </citation>
    <scope>NUCLEOTIDE SEQUENCE</scope>
    <source>
        <strain evidence="15">faydin-H75</strain>
        <strain evidence="13">Faydin-H76</strain>
    </source>
</reference>
<keyword evidence="9" id="KW-0472">Membrane</keyword>
<comment type="caution">
    <text evidence="13">The sequence shown here is derived from an EMBL/GenBank/DDBJ whole genome shotgun (WGS) entry which is preliminary data.</text>
</comment>
<dbReference type="GO" id="GO:0004222">
    <property type="term" value="F:metalloendopeptidase activity"/>
    <property type="evidence" value="ECO:0007669"/>
    <property type="project" value="InterPro"/>
</dbReference>
<comment type="cofactor">
    <cofactor evidence="7 8">
        <name>Zn(2+)</name>
        <dbReference type="ChEBI" id="CHEBI:29105"/>
    </cofactor>
    <text evidence="7 8">Binds 1 zinc ion per subunit.</text>
</comment>
<feature type="transmembrane region" description="Helical" evidence="9">
    <location>
        <begin position="167"/>
        <end position="186"/>
    </location>
</feature>
<keyword evidence="9" id="KW-0812">Transmembrane</keyword>
<evidence type="ECO:0000256" key="4">
    <source>
        <dbReference type="ARBA" id="ARBA00022833"/>
    </source>
</evidence>
<reference evidence="12" key="2">
    <citation type="submission" date="2023-07" db="EMBL/GenBank/DDBJ databases">
        <authorList>
            <person name="Aydin F."/>
            <person name="Tarhane S."/>
            <person name="Saticioglu I.B."/>
            <person name="Karakaya E."/>
            <person name="Abay S."/>
            <person name="Guran O."/>
            <person name="Bozkurt E."/>
            <person name="Uzum N."/>
            <person name="Olgun K."/>
            <person name="Jablonski D."/>
        </authorList>
    </citation>
    <scope>NUCLEOTIDE SEQUENCE</scope>
    <source>
        <strain evidence="12">Faydin-H75</strain>
    </source>
</reference>
<accession>A0AA90TES4</accession>
<keyword evidence="9" id="KW-1133">Transmembrane helix</keyword>
<evidence type="ECO:0000313" key="14">
    <source>
        <dbReference type="Proteomes" id="UP001177258"/>
    </source>
</evidence>
<keyword evidence="5 8" id="KW-0482">Metalloprotease</keyword>
<evidence type="ECO:0000256" key="5">
    <source>
        <dbReference type="ARBA" id="ARBA00023049"/>
    </source>
</evidence>
<keyword evidence="4 7" id="KW-0862">Zinc</keyword>
<gene>
    <name evidence="12" type="ORF">Q5I04_02930</name>
    <name evidence="13" type="ORF">Q5I06_03860</name>
</gene>
<dbReference type="Proteomes" id="UP001177258">
    <property type="component" value="Unassembled WGS sequence"/>
</dbReference>
<evidence type="ECO:0000256" key="8">
    <source>
        <dbReference type="RuleBase" id="RU003983"/>
    </source>
</evidence>
<sequence>MLYFLGFIYIFFYTIPNIILNYLQSKHIKLSLARETVILSPNDWKDAAEYSLEKLRISNISSVIDALMFLLWIGVGLYWLEDASSSWGQSQNIVYLIYVMAFLLVGFIVSLPLGYYTQMVLDKKYGFNKSSFSLYLKDLLKSFVMLMLFGGIIVFFIIEIMQNFSYWWLYGFFLIFAIAILANVLYPTLIAPIFNKFTPLNDDVLSKKIESMMVKVGFKSSGIFVMDASKRDGRLNAYFGGLGRSKRVVLFDTLLQKVSQDGLLAILGHELGHFKHKDILKNITIMGILLFVLFFIAGNIPIYIFDNSNIVPNPGIKIVFLLLIAPIISFWAMPIIGYFSRRAEYGADEYGAMLTSKRCLAEALIRLVNENKSFPCSHPAYIFFYYTHPPLLERLKALDYHMEK</sequence>
<dbReference type="CDD" id="cd07343">
    <property type="entry name" value="M48A_Zmpste24p_like"/>
    <property type="match status" value="1"/>
</dbReference>
<evidence type="ECO:0000256" key="7">
    <source>
        <dbReference type="PIRSR" id="PIRSR627057-2"/>
    </source>
</evidence>
<dbReference type="InterPro" id="IPR032456">
    <property type="entry name" value="Peptidase_M48_N"/>
</dbReference>
<evidence type="ECO:0000256" key="9">
    <source>
        <dbReference type="SAM" id="Phobius"/>
    </source>
</evidence>
<protein>
    <submittedName>
        <fullName evidence="13">M48 family metallopeptidase</fullName>
    </submittedName>
</protein>
<evidence type="ECO:0000256" key="2">
    <source>
        <dbReference type="ARBA" id="ARBA00022723"/>
    </source>
</evidence>
<feature type="binding site" evidence="7">
    <location>
        <position position="269"/>
    </location>
    <ligand>
        <name>Zn(2+)</name>
        <dbReference type="ChEBI" id="CHEBI:29105"/>
        <note>catalytic</note>
    </ligand>
</feature>
<dbReference type="EMBL" id="JAUPEV010000003">
    <property type="protein sequence ID" value="MDO7252867.1"/>
    <property type="molecule type" value="Genomic_DNA"/>
</dbReference>
<feature type="active site" evidence="6">
    <location>
        <position position="270"/>
    </location>
</feature>
<dbReference type="EMBL" id="JAUYZK010000004">
    <property type="protein sequence ID" value="MDP2538910.1"/>
    <property type="molecule type" value="Genomic_DNA"/>
</dbReference>
<feature type="transmembrane region" description="Helical" evidence="9">
    <location>
        <begin position="283"/>
        <end position="304"/>
    </location>
</feature>
<evidence type="ECO:0000256" key="3">
    <source>
        <dbReference type="ARBA" id="ARBA00022801"/>
    </source>
</evidence>
<name>A0AA90TES4_9HELI</name>
<dbReference type="Gene3D" id="3.30.2010.10">
    <property type="entry name" value="Metalloproteases ('zincins'), catalytic domain"/>
    <property type="match status" value="1"/>
</dbReference>
<comment type="similarity">
    <text evidence="8">Belongs to the peptidase M48 family.</text>
</comment>